<dbReference type="PIRSF" id="PIRSF000110">
    <property type="entry name" value="G6PD"/>
    <property type="match status" value="1"/>
</dbReference>
<evidence type="ECO:0000256" key="2">
    <source>
        <dbReference type="ARBA" id="ARBA00009975"/>
    </source>
</evidence>
<dbReference type="Pfam" id="PF00479">
    <property type="entry name" value="G6PD_N"/>
    <property type="match status" value="1"/>
</dbReference>
<dbReference type="PROSITE" id="PS00069">
    <property type="entry name" value="G6P_DEHYDROGENASE"/>
    <property type="match status" value="1"/>
</dbReference>
<dbReference type="PRINTS" id="PR00079">
    <property type="entry name" value="G6PDHDRGNASE"/>
</dbReference>
<sequence length="554" mass="64009">NNNSSMDQNKSNPHSSSISQTTRETVNCIFERLRFQITRLESATPLTSHIFFIFGASGDLAKKKIYPTLWWLYRDGFLPERIRFIGYARSQITVAKIFEHAAIYMKVEKHERETFEKFVELNSYCAGSYDAEKDFQHLNDEANRLSKQESAHRLFYLALPPSVYESVTELISKHCRPKPPGWLRLIVEKPFGKDLQSSNKLSEHLSKCYVEEEIYRIDHYLGKEMVQNIIVLRFANHILSRVWNRDSIAAVIIIFKEDIGTQGRGGYFDQFGIIRDVIQNHLIQILSIVGMEKPRSTKGEDIRDEKVKLLRCISPVKPEDVVIGQYIGDKNSTNVEHQQGYLDDKTVPDNSTTPTYAQLILNINNERWAGVPFILRAGKALNEKKAEIRIQFRDAPGAMFDEDIRESDPNGRLARDELVIRVQPNEAIYLKLNTKRPGEMGFSIEETELDLTYGHRYQGVKLPDAYERLILDVFMGSKINFVRSDELQEAWRIVDPILELIDQKKLPLIPYKFGVFGIREAFEAAAKHGYIFRGTYLWKDERSGSITSKEEKKK</sequence>
<dbReference type="AlphaFoldDB" id="A0A820CBZ3"/>
<feature type="domain" description="Glucose-6-phosphate dehydrogenase C-terminal" evidence="11">
    <location>
        <begin position="231"/>
        <end position="531"/>
    </location>
</feature>
<keyword evidence="3 8" id="KW-0313">Glucose metabolism</keyword>
<dbReference type="InterPro" id="IPR036291">
    <property type="entry name" value="NAD(P)-bd_dom_sf"/>
</dbReference>
<dbReference type="UniPathway" id="UPA00115">
    <property type="reaction ID" value="UER00408"/>
</dbReference>
<feature type="region of interest" description="Disordered" evidence="9">
    <location>
        <begin position="1"/>
        <end position="20"/>
    </location>
</feature>
<dbReference type="SUPFAM" id="SSF51735">
    <property type="entry name" value="NAD(P)-binding Rossmann-fold domains"/>
    <property type="match status" value="1"/>
</dbReference>
<keyword evidence="13" id="KW-1185">Reference proteome</keyword>
<reference evidence="12" key="1">
    <citation type="submission" date="2021-02" db="EMBL/GenBank/DDBJ databases">
        <authorList>
            <person name="Nowell W R."/>
        </authorList>
    </citation>
    <scope>NUCLEOTIDE SEQUENCE</scope>
</reference>
<keyword evidence="5 8" id="KW-0560">Oxidoreductase</keyword>
<dbReference type="EMBL" id="CAJOBG010007036">
    <property type="protein sequence ID" value="CAF4204927.1"/>
    <property type="molecule type" value="Genomic_DNA"/>
</dbReference>
<dbReference type="InterPro" id="IPR001282">
    <property type="entry name" value="G6P_DH"/>
</dbReference>
<dbReference type="GO" id="GO:0005829">
    <property type="term" value="C:cytosol"/>
    <property type="evidence" value="ECO:0007669"/>
    <property type="project" value="TreeGrafter"/>
</dbReference>
<comment type="similarity">
    <text evidence="2 8">Belongs to the glucose-6-phosphate dehydrogenase family.</text>
</comment>
<dbReference type="GO" id="GO:0004345">
    <property type="term" value="F:glucose-6-phosphate dehydrogenase activity"/>
    <property type="evidence" value="ECO:0007669"/>
    <property type="project" value="UniProtKB-EC"/>
</dbReference>
<accession>A0A820CBZ3</accession>
<keyword evidence="6 8" id="KW-0119">Carbohydrate metabolism</keyword>
<dbReference type="GO" id="GO:0009051">
    <property type="term" value="P:pentose-phosphate shunt, oxidative branch"/>
    <property type="evidence" value="ECO:0007669"/>
    <property type="project" value="TreeGrafter"/>
</dbReference>
<keyword evidence="4 8" id="KW-0521">NADP</keyword>
<organism evidence="12 13">
    <name type="scientific">Rotaria magnacalcarata</name>
    <dbReference type="NCBI Taxonomy" id="392030"/>
    <lineage>
        <taxon>Eukaryota</taxon>
        <taxon>Metazoa</taxon>
        <taxon>Spiralia</taxon>
        <taxon>Gnathifera</taxon>
        <taxon>Rotifera</taxon>
        <taxon>Eurotatoria</taxon>
        <taxon>Bdelloidea</taxon>
        <taxon>Philodinida</taxon>
        <taxon>Philodinidae</taxon>
        <taxon>Rotaria</taxon>
    </lineage>
</organism>
<evidence type="ECO:0000259" key="10">
    <source>
        <dbReference type="Pfam" id="PF00479"/>
    </source>
</evidence>
<evidence type="ECO:0000313" key="13">
    <source>
        <dbReference type="Proteomes" id="UP000663866"/>
    </source>
</evidence>
<dbReference type="EC" id="1.1.1.49" evidence="8"/>
<comment type="caution">
    <text evidence="12">The sequence shown here is derived from an EMBL/GenBank/DDBJ whole genome shotgun (WGS) entry which is preliminary data.</text>
</comment>
<feature type="domain" description="Glucose-6-phosphate dehydrogenase NAD-binding" evidence="10">
    <location>
        <begin position="53"/>
        <end position="228"/>
    </location>
</feature>
<dbReference type="InterPro" id="IPR022674">
    <property type="entry name" value="G6P_DH_NAD-bd"/>
</dbReference>
<evidence type="ECO:0000256" key="6">
    <source>
        <dbReference type="ARBA" id="ARBA00023277"/>
    </source>
</evidence>
<dbReference type="FunFam" id="3.40.50.720:FF:000111">
    <property type="entry name" value="Glucose-6-phosphate 1-dehydrogenase"/>
    <property type="match status" value="1"/>
</dbReference>
<dbReference type="SUPFAM" id="SSF55347">
    <property type="entry name" value="Glyceraldehyde-3-phosphate dehydrogenase-like, C-terminal domain"/>
    <property type="match status" value="1"/>
</dbReference>
<evidence type="ECO:0000313" key="12">
    <source>
        <dbReference type="EMBL" id="CAF4204927.1"/>
    </source>
</evidence>
<comment type="catalytic activity">
    <reaction evidence="7">
        <text>D-glucose 6-phosphate + NADP(+) = 6-phospho-D-glucono-1,5-lactone + NADPH + H(+)</text>
        <dbReference type="Rhea" id="RHEA:15841"/>
        <dbReference type="ChEBI" id="CHEBI:15378"/>
        <dbReference type="ChEBI" id="CHEBI:57783"/>
        <dbReference type="ChEBI" id="CHEBI:57955"/>
        <dbReference type="ChEBI" id="CHEBI:58349"/>
        <dbReference type="ChEBI" id="CHEBI:61548"/>
        <dbReference type="EC" id="1.1.1.49"/>
    </reaction>
    <physiologicalReaction direction="left-to-right" evidence="7">
        <dbReference type="Rhea" id="RHEA:15842"/>
    </physiologicalReaction>
</comment>
<name>A0A820CBZ3_9BILA</name>
<dbReference type="HAMAP" id="MF_00966">
    <property type="entry name" value="G6PD"/>
    <property type="match status" value="1"/>
</dbReference>
<evidence type="ECO:0000256" key="8">
    <source>
        <dbReference type="RuleBase" id="RU362120"/>
    </source>
</evidence>
<feature type="non-terminal residue" evidence="12">
    <location>
        <position position="1"/>
    </location>
</feature>
<evidence type="ECO:0000256" key="3">
    <source>
        <dbReference type="ARBA" id="ARBA00022526"/>
    </source>
</evidence>
<dbReference type="Gene3D" id="3.40.50.720">
    <property type="entry name" value="NAD(P)-binding Rossmann-like Domain"/>
    <property type="match status" value="1"/>
</dbReference>
<proteinExistence type="inferred from homology"/>
<protein>
    <recommendedName>
        <fullName evidence="8">Glucose-6-phosphate 1-dehydrogenase</fullName>
        <ecNumber evidence="8">1.1.1.49</ecNumber>
    </recommendedName>
</protein>
<dbReference type="Pfam" id="PF02781">
    <property type="entry name" value="G6PD_C"/>
    <property type="match status" value="1"/>
</dbReference>
<dbReference type="InterPro" id="IPR019796">
    <property type="entry name" value="G6P_DH_AS"/>
</dbReference>
<evidence type="ECO:0000256" key="9">
    <source>
        <dbReference type="SAM" id="MobiDB-lite"/>
    </source>
</evidence>
<evidence type="ECO:0000256" key="1">
    <source>
        <dbReference type="ARBA" id="ARBA00004937"/>
    </source>
</evidence>
<dbReference type="Gene3D" id="3.30.360.10">
    <property type="entry name" value="Dihydrodipicolinate Reductase, domain 2"/>
    <property type="match status" value="1"/>
</dbReference>
<dbReference type="GO" id="GO:0006006">
    <property type="term" value="P:glucose metabolic process"/>
    <property type="evidence" value="ECO:0007669"/>
    <property type="project" value="UniProtKB-KW"/>
</dbReference>
<dbReference type="GO" id="GO:0050661">
    <property type="term" value="F:NADP binding"/>
    <property type="evidence" value="ECO:0007669"/>
    <property type="project" value="InterPro"/>
</dbReference>
<dbReference type="InterPro" id="IPR022675">
    <property type="entry name" value="G6P_DH_C"/>
</dbReference>
<dbReference type="NCBIfam" id="TIGR00871">
    <property type="entry name" value="zwf"/>
    <property type="match status" value="1"/>
</dbReference>
<evidence type="ECO:0000256" key="5">
    <source>
        <dbReference type="ARBA" id="ARBA00023002"/>
    </source>
</evidence>
<dbReference type="Proteomes" id="UP000663866">
    <property type="component" value="Unassembled WGS sequence"/>
</dbReference>
<dbReference type="PANTHER" id="PTHR23429:SF0">
    <property type="entry name" value="GLUCOSE-6-PHOSPHATE 1-DEHYDROGENASE"/>
    <property type="match status" value="1"/>
</dbReference>
<evidence type="ECO:0000256" key="7">
    <source>
        <dbReference type="ARBA" id="ARBA00047696"/>
    </source>
</evidence>
<evidence type="ECO:0000259" key="11">
    <source>
        <dbReference type="Pfam" id="PF02781"/>
    </source>
</evidence>
<comment type="pathway">
    <text evidence="1 8">Carbohydrate degradation; pentose phosphate pathway; D-ribulose 5-phosphate from D-glucose 6-phosphate (oxidative stage): step 1/3.</text>
</comment>
<dbReference type="PANTHER" id="PTHR23429">
    <property type="entry name" value="GLUCOSE-6-PHOSPHATE 1-DEHYDROGENASE G6PD"/>
    <property type="match status" value="1"/>
</dbReference>
<gene>
    <name evidence="12" type="ORF">OVN521_LOCUS26594</name>
</gene>
<comment type="function">
    <text evidence="8">Catalyzes the rate-limiting step of the oxidative pentose-phosphate pathway, which represents a route for the dissimilation of carbohydrates besides glycolysis.</text>
</comment>
<evidence type="ECO:0000256" key="4">
    <source>
        <dbReference type="ARBA" id="ARBA00022857"/>
    </source>
</evidence>